<dbReference type="EMBL" id="CAEZSR010000154">
    <property type="protein sequence ID" value="CAB4581130.1"/>
    <property type="molecule type" value="Genomic_DNA"/>
</dbReference>
<sequence length="69" mass="7250">MGRRQYVFPQAGDDLAAIAARELPSTEHGAQQLLSWNLHLAARAGLGRSGGLLPSDIVFTEPPPAASTP</sequence>
<proteinExistence type="predicted"/>
<name>A0A6J6EWZ0_9ZZZZ</name>
<reference evidence="1" key="1">
    <citation type="submission" date="2020-05" db="EMBL/GenBank/DDBJ databases">
        <authorList>
            <person name="Chiriac C."/>
            <person name="Salcher M."/>
            <person name="Ghai R."/>
            <person name="Kavagutti S V."/>
        </authorList>
    </citation>
    <scope>NUCLEOTIDE SEQUENCE</scope>
</reference>
<protein>
    <submittedName>
        <fullName evidence="1">Unannotated protein</fullName>
    </submittedName>
</protein>
<gene>
    <name evidence="1" type="ORF">UFOPK1493_03091</name>
</gene>
<accession>A0A6J6EWZ0</accession>
<dbReference type="AlphaFoldDB" id="A0A6J6EWZ0"/>
<evidence type="ECO:0000313" key="1">
    <source>
        <dbReference type="EMBL" id="CAB4581130.1"/>
    </source>
</evidence>
<organism evidence="1">
    <name type="scientific">freshwater metagenome</name>
    <dbReference type="NCBI Taxonomy" id="449393"/>
    <lineage>
        <taxon>unclassified sequences</taxon>
        <taxon>metagenomes</taxon>
        <taxon>ecological metagenomes</taxon>
    </lineage>
</organism>